<keyword evidence="5" id="KW-0732">Signal</keyword>
<evidence type="ECO:0000256" key="9">
    <source>
        <dbReference type="RuleBase" id="RU362097"/>
    </source>
</evidence>
<dbReference type="InterPro" id="IPR003423">
    <property type="entry name" value="OMP_efflux"/>
</dbReference>
<dbReference type="EMBL" id="AKAU01000051">
    <property type="protein sequence ID" value="EIN01904.1"/>
    <property type="molecule type" value="Genomic_DNA"/>
</dbReference>
<accession>A0ABP2PWG4</accession>
<evidence type="ECO:0000256" key="6">
    <source>
        <dbReference type="ARBA" id="ARBA00023136"/>
    </source>
</evidence>
<dbReference type="InterPro" id="IPR010131">
    <property type="entry name" value="MdtP/NodT-like"/>
</dbReference>
<keyword evidence="11" id="KW-1185">Reference proteome</keyword>
<evidence type="ECO:0000256" key="2">
    <source>
        <dbReference type="ARBA" id="ARBA00007613"/>
    </source>
</evidence>
<evidence type="ECO:0000313" key="11">
    <source>
        <dbReference type="Proteomes" id="UP000004980"/>
    </source>
</evidence>
<gene>
    <name evidence="10" type="ORF">WQE_06602</name>
</gene>
<organism evidence="10 11">
    <name type="scientific">Paraburkholderia hospita</name>
    <dbReference type="NCBI Taxonomy" id="169430"/>
    <lineage>
        <taxon>Bacteria</taxon>
        <taxon>Pseudomonadati</taxon>
        <taxon>Pseudomonadota</taxon>
        <taxon>Betaproteobacteria</taxon>
        <taxon>Burkholderiales</taxon>
        <taxon>Burkholderiaceae</taxon>
        <taxon>Paraburkholderia</taxon>
    </lineage>
</organism>
<evidence type="ECO:0000256" key="7">
    <source>
        <dbReference type="ARBA" id="ARBA00023139"/>
    </source>
</evidence>
<evidence type="ECO:0000256" key="3">
    <source>
        <dbReference type="ARBA" id="ARBA00022452"/>
    </source>
</evidence>
<reference evidence="10 11" key="1">
    <citation type="journal article" date="2012" name="J. Bacteriol.">
        <title>Draft Genome Sequence of the Soil Bacterium Burkholderia terrae Strain BS001, Which Interacts with Fungal Surface Structures.</title>
        <authorList>
            <person name="Nazir R."/>
            <person name="Hansen M.A."/>
            <person name="Sorensen S."/>
            <person name="van Elsas J.D."/>
        </authorList>
    </citation>
    <scope>NUCLEOTIDE SEQUENCE [LARGE SCALE GENOMIC DNA]</scope>
    <source>
        <strain evidence="10 11">BS001</strain>
    </source>
</reference>
<comment type="similarity">
    <text evidence="2 9">Belongs to the outer membrane factor (OMF) (TC 1.B.17) family.</text>
</comment>
<evidence type="ECO:0000256" key="1">
    <source>
        <dbReference type="ARBA" id="ARBA00004370"/>
    </source>
</evidence>
<evidence type="ECO:0000313" key="10">
    <source>
        <dbReference type="EMBL" id="EIN01904.1"/>
    </source>
</evidence>
<comment type="subcellular location">
    <subcellularLocation>
        <location evidence="9">Cell membrane</location>
        <topology evidence="9">Lipid-anchor</topology>
    </subcellularLocation>
    <subcellularLocation>
        <location evidence="1">Membrane</location>
    </subcellularLocation>
</comment>
<dbReference type="PANTHER" id="PTHR30203">
    <property type="entry name" value="OUTER MEMBRANE CATION EFFLUX PROTEIN"/>
    <property type="match status" value="1"/>
</dbReference>
<keyword evidence="8 9" id="KW-0449">Lipoprotein</keyword>
<proteinExistence type="inferred from homology"/>
<sequence>MADVGGCERSVGMKQRVSFLNRACRALSTAALCVLLCSCINAGGIRPHETELNPASLDPGNAIRTTRQDAAWPTDNWWSQWNDPQLDTIVKDATAGNPGLKEAQARIDNARFQAQIAGAAELPQVDASGNFERQRFARYTTPAPPGGTTVWNNSAMAGLSYDLDLWGKNRAIREGALDAVQASVADDRFAVVELQTAVVRAYVQLALQYALLDADQAVQQEEQHTLDIAKARLEAGIGSRLDVSQATTQAAMSVTKVQETQQQLALSRIDIAALAGKGAGYGDTLKRPALALNVPIALPASLPVDLIGHRPDIVAQRWRVLATEKGMAAAHAAFYPNINLLATASLGSAATFGGFFNLLSSNGAGHSLGAAISLPIFDGGRLRGEYGVAVSDRDAAVDAYNAAIVDAMRGVAAQVTSLHALDEQQASTHTTLDAARDAYRLAESGYRNGITEFLNVLAAQNAQQEQEERLADVEAKRLDAWALLMKELGGGFAATAADRAAMEPDNAR</sequence>
<dbReference type="NCBIfam" id="TIGR01845">
    <property type="entry name" value="outer_NodT"/>
    <property type="match status" value="1"/>
</dbReference>
<dbReference type="PANTHER" id="PTHR30203:SF20">
    <property type="entry name" value="MULTIDRUG RESISTANCE OUTER MEMBRANE PROTEIN MDTP-RELATED"/>
    <property type="match status" value="1"/>
</dbReference>
<comment type="caution">
    <text evidence="10">The sequence shown here is derived from an EMBL/GenBank/DDBJ whole genome shotgun (WGS) entry which is preliminary data.</text>
</comment>
<name>A0ABP2PWG4_9BURK</name>
<evidence type="ECO:0000256" key="5">
    <source>
        <dbReference type="ARBA" id="ARBA00022729"/>
    </source>
</evidence>
<evidence type="ECO:0000256" key="8">
    <source>
        <dbReference type="ARBA" id="ARBA00023288"/>
    </source>
</evidence>
<dbReference type="Gene3D" id="2.20.200.10">
    <property type="entry name" value="Outer membrane efflux proteins (OEP)"/>
    <property type="match status" value="1"/>
</dbReference>
<keyword evidence="7 9" id="KW-0564">Palmitate</keyword>
<keyword evidence="4 9" id="KW-0812">Transmembrane</keyword>
<protein>
    <submittedName>
        <fullName evidence="10">RND efflux system, outer membrane lipoprotein, NodT family</fullName>
    </submittedName>
</protein>
<dbReference type="Gene3D" id="1.20.1600.10">
    <property type="entry name" value="Outer membrane efflux proteins (OEP)"/>
    <property type="match status" value="1"/>
</dbReference>
<dbReference type="SUPFAM" id="SSF56954">
    <property type="entry name" value="Outer membrane efflux proteins (OEP)"/>
    <property type="match status" value="1"/>
</dbReference>
<dbReference type="Proteomes" id="UP000004980">
    <property type="component" value="Unassembled WGS sequence"/>
</dbReference>
<keyword evidence="6 9" id="KW-0472">Membrane</keyword>
<dbReference type="Pfam" id="PF02321">
    <property type="entry name" value="OEP"/>
    <property type="match status" value="2"/>
</dbReference>
<keyword evidence="3 9" id="KW-1134">Transmembrane beta strand</keyword>
<evidence type="ECO:0000256" key="4">
    <source>
        <dbReference type="ARBA" id="ARBA00022692"/>
    </source>
</evidence>